<name>A0A1M5W026_9BACT</name>
<dbReference type="OrthoDB" id="9786280at2"/>
<dbReference type="EMBL" id="FQXS01000010">
    <property type="protein sequence ID" value="SHH80821.1"/>
    <property type="molecule type" value="Genomic_DNA"/>
</dbReference>
<dbReference type="Proteomes" id="UP000184139">
    <property type="component" value="Unassembled WGS sequence"/>
</dbReference>
<keyword evidence="3" id="KW-0732">Signal</keyword>
<evidence type="ECO:0000256" key="1">
    <source>
        <dbReference type="PROSITE-ProRule" id="PRU00339"/>
    </source>
</evidence>
<sequence length="416" mass="44491">MRHRSFFRYLCTATLLLYGSTAVQAGQVISREERDWARQVVSGQVQPDEVTNSKTIAVLNFHNRTGQKRLDALQKGMALLLSHDLAKIESITVIQRTKVQALLDEVQPGTGDAVEDSAAPRIGKLLDAYYMVNGAITEGSIEQLAVNTSLIDVPFGTTSPLPSAAGPIDELYRIQKDVLFHVLDSLNIYLPTKERRGLEVPPSASTPALLAFFLGIDASDRGQYRQAADLYTRALAEDPSFDLAREALQELTEGNLLADLEAAPVARTPEPLPPPPESEMSSSMKIGLGVAAVAGGVALIAAAGGGGGGGGSSEPPPAEPEPTVAIDTTSVTCAEDAVTFTFSEPMDTRFGYADSSEASFTVTGSWLDVQHYRTSWSGQETFCEGTVTSVDIILTNFQSEDATPLSGRTAFTLEFE</sequence>
<dbReference type="STRING" id="1121409.SAMN02745124_01995"/>
<dbReference type="InterPro" id="IPR019734">
    <property type="entry name" value="TPR_rpt"/>
</dbReference>
<feature type="chain" id="PRO_5012093186" evidence="3">
    <location>
        <begin position="26"/>
        <end position="416"/>
    </location>
</feature>
<dbReference type="InterPro" id="IPR005534">
    <property type="entry name" value="Curli_assmbl/transp-comp_CsgG"/>
</dbReference>
<accession>A0A1M5W026</accession>
<evidence type="ECO:0000313" key="5">
    <source>
        <dbReference type="Proteomes" id="UP000184139"/>
    </source>
</evidence>
<keyword evidence="5" id="KW-1185">Reference proteome</keyword>
<dbReference type="Gene3D" id="3.40.50.10610">
    <property type="entry name" value="ABC-type transport auxiliary lipoprotein component"/>
    <property type="match status" value="1"/>
</dbReference>
<feature type="region of interest" description="Disordered" evidence="2">
    <location>
        <begin position="260"/>
        <end position="282"/>
    </location>
</feature>
<organism evidence="4 5">
    <name type="scientific">Desulfofustis glycolicus DSM 9705</name>
    <dbReference type="NCBI Taxonomy" id="1121409"/>
    <lineage>
        <taxon>Bacteria</taxon>
        <taxon>Pseudomonadati</taxon>
        <taxon>Thermodesulfobacteriota</taxon>
        <taxon>Desulfobulbia</taxon>
        <taxon>Desulfobulbales</taxon>
        <taxon>Desulfocapsaceae</taxon>
        <taxon>Desulfofustis</taxon>
    </lineage>
</organism>
<dbReference type="RefSeq" id="WP_073375675.1">
    <property type="nucleotide sequence ID" value="NZ_FQXS01000010.1"/>
</dbReference>
<protein>
    <submittedName>
        <fullName evidence="4">TolB amino-terminal domain-containing protein</fullName>
    </submittedName>
</protein>
<evidence type="ECO:0000313" key="4">
    <source>
        <dbReference type="EMBL" id="SHH80821.1"/>
    </source>
</evidence>
<feature type="signal peptide" evidence="3">
    <location>
        <begin position="1"/>
        <end position="25"/>
    </location>
</feature>
<reference evidence="4 5" key="1">
    <citation type="submission" date="2016-11" db="EMBL/GenBank/DDBJ databases">
        <authorList>
            <person name="Jaros S."/>
            <person name="Januszkiewicz K."/>
            <person name="Wedrychowicz H."/>
        </authorList>
    </citation>
    <scope>NUCLEOTIDE SEQUENCE [LARGE SCALE GENOMIC DNA]</scope>
    <source>
        <strain evidence="4 5">DSM 9705</strain>
    </source>
</reference>
<dbReference type="GO" id="GO:0030288">
    <property type="term" value="C:outer membrane-bounded periplasmic space"/>
    <property type="evidence" value="ECO:0007669"/>
    <property type="project" value="InterPro"/>
</dbReference>
<evidence type="ECO:0000256" key="2">
    <source>
        <dbReference type="SAM" id="MobiDB-lite"/>
    </source>
</evidence>
<keyword evidence="1" id="KW-0802">TPR repeat</keyword>
<dbReference type="PROSITE" id="PS50005">
    <property type="entry name" value="TPR"/>
    <property type="match status" value="1"/>
</dbReference>
<dbReference type="Pfam" id="PF03783">
    <property type="entry name" value="CsgG"/>
    <property type="match status" value="1"/>
</dbReference>
<gene>
    <name evidence="4" type="ORF">SAMN02745124_01995</name>
</gene>
<dbReference type="AlphaFoldDB" id="A0A1M5W026"/>
<proteinExistence type="predicted"/>
<feature type="repeat" description="TPR" evidence="1">
    <location>
        <begin position="208"/>
        <end position="241"/>
    </location>
</feature>
<evidence type="ECO:0000256" key="3">
    <source>
        <dbReference type="SAM" id="SignalP"/>
    </source>
</evidence>